<dbReference type="AlphaFoldDB" id="A0A314ZL68"/>
<keyword evidence="2" id="KW-0805">Transcription regulation</keyword>
<evidence type="ECO:0000256" key="3">
    <source>
        <dbReference type="ARBA" id="ARBA00022946"/>
    </source>
</evidence>
<comment type="caution">
    <text evidence="5">The sequence shown here is derived from an EMBL/GenBank/DDBJ whole genome shotgun (WGS) entry which is preliminary data.</text>
</comment>
<evidence type="ECO:0000313" key="5">
    <source>
        <dbReference type="EMBL" id="PQQ18917.1"/>
    </source>
</evidence>
<evidence type="ECO:0000313" key="6">
    <source>
        <dbReference type="Proteomes" id="UP000250321"/>
    </source>
</evidence>
<evidence type="ECO:0000256" key="2">
    <source>
        <dbReference type="ARBA" id="ARBA00022472"/>
    </source>
</evidence>
<feature type="transmembrane region" description="Helical" evidence="4">
    <location>
        <begin position="375"/>
        <end position="394"/>
    </location>
</feature>
<dbReference type="Gene3D" id="1.25.70.10">
    <property type="entry name" value="Transcription termination factor 3, mitochondrial"/>
    <property type="match status" value="1"/>
</dbReference>
<evidence type="ECO:0000256" key="4">
    <source>
        <dbReference type="SAM" id="Phobius"/>
    </source>
</evidence>
<comment type="similarity">
    <text evidence="1">Belongs to the mTERF family.</text>
</comment>
<dbReference type="PANTHER" id="PTHR13068">
    <property type="entry name" value="CGI-12 PROTEIN-RELATED"/>
    <property type="match status" value="1"/>
</dbReference>
<dbReference type="SMART" id="SM00733">
    <property type="entry name" value="Mterf"/>
    <property type="match status" value="6"/>
</dbReference>
<dbReference type="EMBL" id="PJQY01000091">
    <property type="protein sequence ID" value="PQQ18917.1"/>
    <property type="molecule type" value="Genomic_DNA"/>
</dbReference>
<dbReference type="FunFam" id="1.25.70.10:FF:000026">
    <property type="entry name" value="Mitochondrial transcription termination factor family protein"/>
    <property type="match status" value="1"/>
</dbReference>
<dbReference type="InterPro" id="IPR003690">
    <property type="entry name" value="MTERF"/>
</dbReference>
<keyword evidence="4" id="KW-0812">Transmembrane</keyword>
<keyword evidence="4" id="KW-0472">Membrane</keyword>
<gene>
    <name evidence="5" type="ORF">Pyn_13415</name>
</gene>
<dbReference type="OrthoDB" id="637682at2759"/>
<protein>
    <submittedName>
        <fullName evidence="5">Uncharacterized protein</fullName>
    </submittedName>
</protein>
<proteinExistence type="inferred from homology"/>
<dbReference type="Pfam" id="PF02536">
    <property type="entry name" value="mTERF"/>
    <property type="match status" value="1"/>
</dbReference>
<reference evidence="5 6" key="1">
    <citation type="submission" date="2018-02" db="EMBL/GenBank/DDBJ databases">
        <title>Draft genome of wild Prunus yedoensis var. nudiflora.</title>
        <authorList>
            <person name="Baek S."/>
            <person name="Kim J.-H."/>
            <person name="Choi K."/>
            <person name="Kim G.-B."/>
            <person name="Cho A."/>
            <person name="Jang H."/>
            <person name="Shin C.-H."/>
            <person name="Yu H.-J."/>
            <person name="Mun J.-H."/>
        </authorList>
    </citation>
    <scope>NUCLEOTIDE SEQUENCE [LARGE SCALE GENOMIC DNA]</scope>
    <source>
        <strain evidence="6">cv. Jeju island</strain>
        <tissue evidence="5">Leaf</tissue>
    </source>
</reference>
<keyword evidence="6" id="KW-1185">Reference proteome</keyword>
<feature type="transmembrane region" description="Helical" evidence="4">
    <location>
        <begin position="406"/>
        <end position="428"/>
    </location>
</feature>
<keyword evidence="2" id="KW-0804">Transcription</keyword>
<evidence type="ECO:0000256" key="1">
    <source>
        <dbReference type="ARBA" id="ARBA00007692"/>
    </source>
</evidence>
<dbReference type="GO" id="GO:0006353">
    <property type="term" value="P:DNA-templated transcription termination"/>
    <property type="evidence" value="ECO:0007669"/>
    <property type="project" value="UniProtKB-KW"/>
</dbReference>
<dbReference type="PANTHER" id="PTHR13068:SF223">
    <property type="entry name" value="MITOCHONDRIAL TRANSCRIPTION TERMINATION FACTOR FAMILY PROTEIN"/>
    <property type="match status" value="1"/>
</dbReference>
<dbReference type="STRING" id="2094558.A0A314ZL68"/>
<name>A0A314ZL68_PRUYE</name>
<dbReference type="InterPro" id="IPR038538">
    <property type="entry name" value="MTERF_sf"/>
</dbReference>
<keyword evidence="2" id="KW-0806">Transcription termination</keyword>
<keyword evidence="4" id="KW-1133">Transmembrane helix</keyword>
<keyword evidence="3" id="KW-0809">Transit peptide</keyword>
<organism evidence="5 6">
    <name type="scientific">Prunus yedoensis var. nudiflora</name>
    <dbReference type="NCBI Taxonomy" id="2094558"/>
    <lineage>
        <taxon>Eukaryota</taxon>
        <taxon>Viridiplantae</taxon>
        <taxon>Streptophyta</taxon>
        <taxon>Embryophyta</taxon>
        <taxon>Tracheophyta</taxon>
        <taxon>Spermatophyta</taxon>
        <taxon>Magnoliopsida</taxon>
        <taxon>eudicotyledons</taxon>
        <taxon>Gunneridae</taxon>
        <taxon>Pentapetalae</taxon>
        <taxon>rosids</taxon>
        <taxon>fabids</taxon>
        <taxon>Rosales</taxon>
        <taxon>Rosaceae</taxon>
        <taxon>Amygdaloideae</taxon>
        <taxon>Amygdaleae</taxon>
        <taxon>Prunus</taxon>
    </lineage>
</organism>
<dbReference type="Proteomes" id="UP000250321">
    <property type="component" value="Unassembled WGS sequence"/>
</dbReference>
<sequence>MQSRVGSLVKLRNLLIASRNFLSFPKSLFPATSLLFAPATYSTICQAQEEGVGEYVRDQPKSSEEILKNWGCSDTDISKMFTRRPALRNADLDQLQFKLNILSGLGISASELVKIINCRPRFLSYRINHCFDERLEYFMRLFESREVLVRAIVKNPSLLTYDFHDKVKPAIALNEGMGLSTSDLTQILLSRPTLIPRTSFNDEKMEYIRKTRLSNHSTMYKYVVAIIGISRLETIRQKVTNLEKFGFSEDEIFGLLARSPLVLTLSIDKVQRNMTFIIGKMKLPAPVILENPFFLYTNLEAVLKPRVFIAEKMQEMGLDLQIKGPMMLTALRMTEKRFLKAFVNCHPKDVADELMEFYVSKGCEAIGRRLLQEELPSRISFLNIFCYQVFIFWTCMMSQFTCRYHYVTLGSILLIAALSFSVILYIVWGSINFL</sequence>
<dbReference type="GO" id="GO:0003676">
    <property type="term" value="F:nucleic acid binding"/>
    <property type="evidence" value="ECO:0007669"/>
    <property type="project" value="InterPro"/>
</dbReference>
<accession>A0A314ZL68</accession>